<accession>A0A4R6WF84</accession>
<keyword evidence="2" id="KW-1133">Transmembrane helix</keyword>
<keyword evidence="2" id="KW-0812">Transmembrane</keyword>
<evidence type="ECO:0000256" key="1">
    <source>
        <dbReference type="SAM" id="Coils"/>
    </source>
</evidence>
<feature type="transmembrane region" description="Helical" evidence="2">
    <location>
        <begin position="91"/>
        <end position="113"/>
    </location>
</feature>
<name>A0A4R6WF84_9PROT</name>
<protein>
    <submittedName>
        <fullName evidence="3">Putative membrane protein</fullName>
    </submittedName>
</protein>
<proteinExistence type="predicted"/>
<dbReference type="Pfam" id="PF06210">
    <property type="entry name" value="DUF1003"/>
    <property type="match status" value="1"/>
</dbReference>
<dbReference type="InterPro" id="IPR010406">
    <property type="entry name" value="DUF1003"/>
</dbReference>
<feature type="coiled-coil region" evidence="1">
    <location>
        <begin position="3"/>
        <end position="37"/>
    </location>
</feature>
<dbReference type="Proteomes" id="UP000295783">
    <property type="component" value="Unassembled WGS sequence"/>
</dbReference>
<dbReference type="EMBL" id="SNYW01000013">
    <property type="protein sequence ID" value="TDQ78572.1"/>
    <property type="molecule type" value="Genomic_DNA"/>
</dbReference>
<evidence type="ECO:0000313" key="4">
    <source>
        <dbReference type="Proteomes" id="UP000295783"/>
    </source>
</evidence>
<dbReference type="RefSeq" id="WP_208109925.1">
    <property type="nucleotide sequence ID" value="NZ_SNYW01000013.1"/>
</dbReference>
<comment type="caution">
    <text evidence="3">The sequence shown here is derived from an EMBL/GenBank/DDBJ whole genome shotgun (WGS) entry which is preliminary data.</text>
</comment>
<dbReference type="PANTHER" id="PTHR41386">
    <property type="entry name" value="INTEGRAL MEMBRANE PROTEIN-RELATED"/>
    <property type="match status" value="1"/>
</dbReference>
<reference evidence="3 4" key="1">
    <citation type="submission" date="2019-03" db="EMBL/GenBank/DDBJ databases">
        <title>Genomic Encyclopedia of Type Strains, Phase III (KMG-III): the genomes of soil and plant-associated and newly described type strains.</title>
        <authorList>
            <person name="Whitman W."/>
        </authorList>
    </citation>
    <scope>NUCLEOTIDE SEQUENCE [LARGE SCALE GENOMIC DNA]</scope>
    <source>
        <strain evidence="3 4">CGMCC 1.7660</strain>
    </source>
</reference>
<keyword evidence="4" id="KW-1185">Reference proteome</keyword>
<organism evidence="3 4">
    <name type="scientific">Dongia mobilis</name>
    <dbReference type="NCBI Taxonomy" id="578943"/>
    <lineage>
        <taxon>Bacteria</taxon>
        <taxon>Pseudomonadati</taxon>
        <taxon>Pseudomonadota</taxon>
        <taxon>Alphaproteobacteria</taxon>
        <taxon>Rhodospirillales</taxon>
        <taxon>Dongiaceae</taxon>
        <taxon>Dongia</taxon>
    </lineage>
</organism>
<dbReference type="AlphaFoldDB" id="A0A4R6WF84"/>
<dbReference type="PANTHER" id="PTHR41386:SF1">
    <property type="entry name" value="MEMBRANE PROTEIN"/>
    <property type="match status" value="1"/>
</dbReference>
<keyword evidence="1" id="KW-0175">Coiled coil</keyword>
<sequence>MERNKAAGNIEALLEEITALSREDQQLLRDLRKARADRAPADTGPETFGERTADRIAAIVGSWRFIIIQSTLLVAWLVLNLTAWIQAWDPYPFILLNLMLSFQAAYTAPIILMSQNRQAAIDRENQRGDYEVNLKAELEIELLHQKIDLLRAREIERLTRIIEELRQDLPSRR</sequence>
<keyword evidence="2" id="KW-0472">Membrane</keyword>
<gene>
    <name evidence="3" type="ORF">A8950_3628</name>
</gene>
<evidence type="ECO:0000313" key="3">
    <source>
        <dbReference type="EMBL" id="TDQ78572.1"/>
    </source>
</evidence>
<evidence type="ECO:0000256" key="2">
    <source>
        <dbReference type="SAM" id="Phobius"/>
    </source>
</evidence>
<feature type="transmembrane region" description="Helical" evidence="2">
    <location>
        <begin position="65"/>
        <end position="85"/>
    </location>
</feature>